<organism evidence="2 3">
    <name type="scientific">Caerostris extrusa</name>
    <name type="common">Bark spider</name>
    <name type="synonym">Caerostris bankana</name>
    <dbReference type="NCBI Taxonomy" id="172846"/>
    <lineage>
        <taxon>Eukaryota</taxon>
        <taxon>Metazoa</taxon>
        <taxon>Ecdysozoa</taxon>
        <taxon>Arthropoda</taxon>
        <taxon>Chelicerata</taxon>
        <taxon>Arachnida</taxon>
        <taxon>Araneae</taxon>
        <taxon>Araneomorphae</taxon>
        <taxon>Entelegynae</taxon>
        <taxon>Araneoidea</taxon>
        <taxon>Araneidae</taxon>
        <taxon>Caerostris</taxon>
    </lineage>
</organism>
<keyword evidence="1" id="KW-0812">Transmembrane</keyword>
<protein>
    <recommendedName>
        <fullName evidence="4">Secreted protein</fullName>
    </recommendedName>
</protein>
<keyword evidence="1" id="KW-0472">Membrane</keyword>
<keyword evidence="3" id="KW-1185">Reference proteome</keyword>
<feature type="transmembrane region" description="Helical" evidence="1">
    <location>
        <begin position="16"/>
        <end position="36"/>
    </location>
</feature>
<accession>A0AAV4TX63</accession>
<keyword evidence="1" id="KW-1133">Transmembrane helix</keyword>
<dbReference type="AlphaFoldDB" id="A0AAV4TX63"/>
<dbReference type="EMBL" id="BPLR01011958">
    <property type="protein sequence ID" value="GIY50280.1"/>
    <property type="molecule type" value="Genomic_DNA"/>
</dbReference>
<sequence>MLRRALLGSRAFDCPVFYQISTIFFTTFWCIAVRFFGPAVRIRLCHCNLKARLQIHSEAGWLSGRWGSPKGCSCSGSWLMPLNFEAHSETP</sequence>
<name>A0AAV4TX63_CAEEX</name>
<evidence type="ECO:0000313" key="3">
    <source>
        <dbReference type="Proteomes" id="UP001054945"/>
    </source>
</evidence>
<evidence type="ECO:0000256" key="1">
    <source>
        <dbReference type="SAM" id="Phobius"/>
    </source>
</evidence>
<dbReference type="Proteomes" id="UP001054945">
    <property type="component" value="Unassembled WGS sequence"/>
</dbReference>
<proteinExistence type="predicted"/>
<comment type="caution">
    <text evidence="2">The sequence shown here is derived from an EMBL/GenBank/DDBJ whole genome shotgun (WGS) entry which is preliminary data.</text>
</comment>
<gene>
    <name evidence="2" type="ORF">CEXT_308861</name>
</gene>
<reference evidence="2 3" key="1">
    <citation type="submission" date="2021-06" db="EMBL/GenBank/DDBJ databases">
        <title>Caerostris extrusa draft genome.</title>
        <authorList>
            <person name="Kono N."/>
            <person name="Arakawa K."/>
        </authorList>
    </citation>
    <scope>NUCLEOTIDE SEQUENCE [LARGE SCALE GENOMIC DNA]</scope>
</reference>
<evidence type="ECO:0000313" key="2">
    <source>
        <dbReference type="EMBL" id="GIY50280.1"/>
    </source>
</evidence>
<evidence type="ECO:0008006" key="4">
    <source>
        <dbReference type="Google" id="ProtNLM"/>
    </source>
</evidence>